<dbReference type="Proteomes" id="UP000694381">
    <property type="component" value="Unassembled WGS sequence"/>
</dbReference>
<evidence type="ECO:0000313" key="2">
    <source>
        <dbReference type="Proteomes" id="UP000694381"/>
    </source>
</evidence>
<dbReference type="InterPro" id="IPR036380">
    <property type="entry name" value="Isochorismatase-like_sf"/>
</dbReference>
<sequence>MAAARAGLGRIHPESSILFLCDMQEKLQDKDVYFPQIVSMAARILIKVARLLGVPAVLTEQYPQGLGPTVPELGAQGLRPVSKTCFSMVPSLYIDTALSSSSSLSCSELNRMVALARMQQSGIFLSTSKVLILQLVKHTAHPQFKEIQKIIKEPAPDFGLLGFSPGETNPLVLNSRP</sequence>
<evidence type="ECO:0000313" key="1">
    <source>
        <dbReference type="Ensembl" id="ENSNGAP00000003242.1"/>
    </source>
</evidence>
<organism evidence="1 2">
    <name type="scientific">Nannospalax galili</name>
    <name type="common">Northern Israeli blind subterranean mole rat</name>
    <name type="synonym">Spalax galili</name>
    <dbReference type="NCBI Taxonomy" id="1026970"/>
    <lineage>
        <taxon>Eukaryota</taxon>
        <taxon>Metazoa</taxon>
        <taxon>Chordata</taxon>
        <taxon>Craniata</taxon>
        <taxon>Vertebrata</taxon>
        <taxon>Euteleostomi</taxon>
        <taxon>Mammalia</taxon>
        <taxon>Eutheria</taxon>
        <taxon>Euarchontoglires</taxon>
        <taxon>Glires</taxon>
        <taxon>Rodentia</taxon>
        <taxon>Myomorpha</taxon>
        <taxon>Muroidea</taxon>
        <taxon>Spalacidae</taxon>
        <taxon>Spalacinae</taxon>
        <taxon>Nannospalax</taxon>
    </lineage>
</organism>
<dbReference type="GeneTree" id="ENSGT00390000006753"/>
<name>A0A8C6QG02_NANGA</name>
<dbReference type="Gene3D" id="3.40.50.850">
    <property type="entry name" value="Isochorismatase-like"/>
    <property type="match status" value="2"/>
</dbReference>
<proteinExistence type="predicted"/>
<keyword evidence="2" id="KW-1185">Reference proteome</keyword>
<dbReference type="AlphaFoldDB" id="A0A8C6QG02"/>
<protein>
    <submittedName>
        <fullName evidence="1">Isochorismatase domain containing 2b</fullName>
    </submittedName>
</protein>
<dbReference type="InterPro" id="IPR050993">
    <property type="entry name" value="Isochorismatase_domain"/>
</dbReference>
<dbReference type="PANTHER" id="PTHR14119:SF5">
    <property type="entry name" value="ISOCHORISMATASE DOMAIN-CONTAINING PROTEIN 2B"/>
    <property type="match status" value="1"/>
</dbReference>
<dbReference type="PANTHER" id="PTHR14119">
    <property type="entry name" value="HYDROLASE"/>
    <property type="match status" value="1"/>
</dbReference>
<accession>A0A8C6QG02</accession>
<reference evidence="1" key="2">
    <citation type="submission" date="2025-09" db="UniProtKB">
        <authorList>
            <consortium name="Ensembl"/>
        </authorList>
    </citation>
    <scope>IDENTIFICATION</scope>
</reference>
<reference evidence="1" key="1">
    <citation type="submission" date="2025-08" db="UniProtKB">
        <authorList>
            <consortium name="Ensembl"/>
        </authorList>
    </citation>
    <scope>IDENTIFICATION</scope>
</reference>
<dbReference type="OMA" id="TRCNYFR"/>
<dbReference type="Ensembl" id="ENSNGAT00000004527.1">
    <property type="protein sequence ID" value="ENSNGAP00000003242.1"/>
    <property type="gene ID" value="ENSNGAG00000003558.1"/>
</dbReference>
<dbReference type="SUPFAM" id="SSF52499">
    <property type="entry name" value="Isochorismatase-like hydrolases"/>
    <property type="match status" value="1"/>
</dbReference>